<dbReference type="EMBL" id="GL349459">
    <property type="protein sequence ID" value="KNC50029.1"/>
    <property type="molecule type" value="Genomic_DNA"/>
</dbReference>
<dbReference type="Pfam" id="PF08389">
    <property type="entry name" value="Xpo1"/>
    <property type="match status" value="1"/>
</dbReference>
<evidence type="ECO:0000256" key="4">
    <source>
        <dbReference type="ARBA" id="ARBA00023242"/>
    </source>
</evidence>
<dbReference type="InterPro" id="IPR011989">
    <property type="entry name" value="ARM-like"/>
</dbReference>
<sequence length="970" mass="106404">MASLRPRVEFGSLPDSQSVEVAAAGLVARFADMTNPHVVPDVLKAATTWLGALQASTEAWPVLTYALAELAPPPPPAALLFCAQMLANKVQYAYHELGAVEARSSLRTKVMELLGRYAEAEWEDVETRNKLVERLCIALANVAVQMIEWTTPIADVVAGFGESPALSFVLLRFLAVFPEQVKDGRNPVIFNRKIQLANYLEAASEDVLNLLHQFLNMASEPDAQMALLVAFRSWLTAGELPRDRLLTSPLVELAFEATNRPELFEAALATLAELVKYTTETGTEPGNEVALAVLDNSLALSPALAGVLNGDIEPGPLAEAIIRFFIDVGESYVVLAARGHEPALAAVEMVLAINCASTTSLQHVEATIMFWYLLAEEVNQLQSAKHTAAFAKTFQSLLASLVERAAYGPNADNESDEALFDFITFRTRLGSQMLRDICLVLSGHGVLAELCSILHGLPEVYHDEAGRLVGWQPIEALLFGINALASEVSAEENELLPGLLEWLTSLPLHERLSTSILIVFSSYARWLKYHPEQLGTIVEYTVELVSQPMVQEVAATTLKCICDDSAVYLGANFEQLGQMFLDALDGECSHLTRAELLRACGFVISEMEVEKAVAAMAQMYEPISERIVALCESLSAGSGSDQSVSQLQELLALVHSLVQACYVPDENYVHIVQTLGIAFMRGTWGLMSAVLELCSEVETVCETICGGVLKYAIKATGVEFLEFLEPILEAMLEGYRAQPFSCYLYVVYMLMARFCAASELEELITSKLSAFSVITFERLQQENGFVMHPEVVMEYFEIVVAILRRVPRLVVADSELLRTLLDCGLVGLKVDHVPACRAVLAFVDHIVVCALGTNKGEKLSGELHELVLRTLDEYGPSISSALVLTVVHKLADLETEIAAVLLSFLQLDVVKFCTWMYDVLDLIPDSLVTPQNKHELMEHLAKSQSRAEVSVIMKELAVLYRMRAEAPGAR</sequence>
<evidence type="ECO:0000256" key="3">
    <source>
        <dbReference type="ARBA" id="ARBA00022448"/>
    </source>
</evidence>
<evidence type="ECO:0000256" key="2">
    <source>
        <dbReference type="ARBA" id="ARBA00007991"/>
    </source>
</evidence>
<dbReference type="Gene3D" id="1.25.10.10">
    <property type="entry name" value="Leucine-rich Repeat Variant"/>
    <property type="match status" value="1"/>
</dbReference>
<gene>
    <name evidence="6" type="ORF">AMSG_05787</name>
</gene>
<dbReference type="InterPro" id="IPR057941">
    <property type="entry name" value="TPR_TNPO3_IPO13_2nd"/>
</dbReference>
<dbReference type="eggNOG" id="KOG2081">
    <property type="taxonomic scope" value="Eukaryota"/>
</dbReference>
<dbReference type="GeneID" id="25565118"/>
<dbReference type="Proteomes" id="UP000054408">
    <property type="component" value="Unassembled WGS sequence"/>
</dbReference>
<comment type="subcellular location">
    <subcellularLocation>
        <location evidence="1">Nucleus</location>
    </subcellularLocation>
</comment>
<protein>
    <recommendedName>
        <fullName evidence="5">Exportin-1/Importin-beta-like domain-containing protein</fullName>
    </recommendedName>
</protein>
<accession>A0A0L0DCG4</accession>
<dbReference type="Pfam" id="PF24139">
    <property type="entry name" value="TPR_TNPO3_IPO13_4th"/>
    <property type="match status" value="1"/>
</dbReference>
<keyword evidence="3" id="KW-0813">Transport</keyword>
<reference evidence="6 7" key="1">
    <citation type="submission" date="2010-05" db="EMBL/GenBank/DDBJ databases">
        <title>The Genome Sequence of Thecamonas trahens ATCC 50062.</title>
        <authorList>
            <consortium name="The Broad Institute Genome Sequencing Platform"/>
            <person name="Russ C."/>
            <person name="Cuomo C."/>
            <person name="Shea T."/>
            <person name="Young S.K."/>
            <person name="Zeng Q."/>
            <person name="Koehrsen M."/>
            <person name="Haas B."/>
            <person name="Borodovsky M."/>
            <person name="Guigo R."/>
            <person name="Alvarado L."/>
            <person name="Berlin A."/>
            <person name="Bochicchio J."/>
            <person name="Borenstein D."/>
            <person name="Chapman S."/>
            <person name="Chen Z."/>
            <person name="Freedman E."/>
            <person name="Gellesch M."/>
            <person name="Goldberg J."/>
            <person name="Griggs A."/>
            <person name="Gujja S."/>
            <person name="Heilman E."/>
            <person name="Heiman D."/>
            <person name="Hepburn T."/>
            <person name="Howarth C."/>
            <person name="Jen D."/>
            <person name="Larson L."/>
            <person name="Mehta T."/>
            <person name="Park D."/>
            <person name="Pearson M."/>
            <person name="Roberts A."/>
            <person name="Saif S."/>
            <person name="Shenoy N."/>
            <person name="Sisk P."/>
            <person name="Stolte C."/>
            <person name="Sykes S."/>
            <person name="Thomson T."/>
            <person name="Walk T."/>
            <person name="White J."/>
            <person name="Yandava C."/>
            <person name="Burger G."/>
            <person name="Gray M.W."/>
            <person name="Holland P.W.H."/>
            <person name="King N."/>
            <person name="Lang F.B.F."/>
            <person name="Roger A.J."/>
            <person name="Ruiz-Trillo I."/>
            <person name="Lander E."/>
            <person name="Nusbaum C."/>
        </authorList>
    </citation>
    <scope>NUCLEOTIDE SEQUENCE [LARGE SCALE GENOMIC DNA]</scope>
    <source>
        <strain evidence="6 7">ATCC 50062</strain>
    </source>
</reference>
<dbReference type="InterPro" id="IPR051345">
    <property type="entry name" value="Importin_beta-like_NTR"/>
</dbReference>
<evidence type="ECO:0000313" key="7">
    <source>
        <dbReference type="Proteomes" id="UP000054408"/>
    </source>
</evidence>
<evidence type="ECO:0000259" key="5">
    <source>
        <dbReference type="Pfam" id="PF08389"/>
    </source>
</evidence>
<dbReference type="STRING" id="461836.A0A0L0DCG4"/>
<dbReference type="RefSeq" id="XP_013757196.1">
    <property type="nucleotide sequence ID" value="XM_013901742.1"/>
</dbReference>
<dbReference type="InterPro" id="IPR013598">
    <property type="entry name" value="Exportin-1/Importin-b-like"/>
</dbReference>
<dbReference type="InterPro" id="IPR016024">
    <property type="entry name" value="ARM-type_fold"/>
</dbReference>
<dbReference type="Pfam" id="PF24138">
    <property type="entry name" value="TPR_TNPO3_IPO13_2nd"/>
    <property type="match status" value="1"/>
</dbReference>
<dbReference type="PANTHER" id="PTHR12363">
    <property type="entry name" value="TRANSPORTIN 3 AND IMPORTIN 13"/>
    <property type="match status" value="1"/>
</dbReference>
<dbReference type="OMA" id="LECITSW"/>
<comment type="similarity">
    <text evidence="2">Belongs to the importin beta family.</text>
</comment>
<dbReference type="InterPro" id="IPR058537">
    <property type="entry name" value="TPR_TNPO3_IPO13_4th"/>
</dbReference>
<feature type="domain" description="Exportin-1/Importin-beta-like" evidence="5">
    <location>
        <begin position="130"/>
        <end position="271"/>
    </location>
</feature>
<dbReference type="GO" id="GO:0006606">
    <property type="term" value="P:protein import into nucleus"/>
    <property type="evidence" value="ECO:0007669"/>
    <property type="project" value="TreeGrafter"/>
</dbReference>
<keyword evidence="4" id="KW-0539">Nucleus</keyword>
<organism evidence="6 7">
    <name type="scientific">Thecamonas trahens ATCC 50062</name>
    <dbReference type="NCBI Taxonomy" id="461836"/>
    <lineage>
        <taxon>Eukaryota</taxon>
        <taxon>Apusozoa</taxon>
        <taxon>Apusomonadida</taxon>
        <taxon>Apusomonadidae</taxon>
        <taxon>Thecamonas</taxon>
    </lineage>
</organism>
<evidence type="ECO:0000313" key="6">
    <source>
        <dbReference type="EMBL" id="KNC50029.1"/>
    </source>
</evidence>
<dbReference type="GO" id="GO:0005737">
    <property type="term" value="C:cytoplasm"/>
    <property type="evidence" value="ECO:0007669"/>
    <property type="project" value="TreeGrafter"/>
</dbReference>
<keyword evidence="7" id="KW-1185">Reference proteome</keyword>
<dbReference type="AlphaFoldDB" id="A0A0L0DCG4"/>
<dbReference type="GO" id="GO:0005634">
    <property type="term" value="C:nucleus"/>
    <property type="evidence" value="ECO:0007669"/>
    <property type="project" value="UniProtKB-SubCell"/>
</dbReference>
<dbReference type="PANTHER" id="PTHR12363:SF33">
    <property type="entry name" value="IMPORTIN-13"/>
    <property type="match status" value="1"/>
</dbReference>
<evidence type="ECO:0000256" key="1">
    <source>
        <dbReference type="ARBA" id="ARBA00004123"/>
    </source>
</evidence>
<proteinExistence type="inferred from homology"/>
<dbReference type="OrthoDB" id="435593at2759"/>
<name>A0A0L0DCG4_THETB</name>
<dbReference type="SUPFAM" id="SSF48371">
    <property type="entry name" value="ARM repeat"/>
    <property type="match status" value="1"/>
</dbReference>